<protein>
    <submittedName>
        <fullName evidence="1">Uncharacterized protein</fullName>
    </submittedName>
</protein>
<name>A0A6J5RXL6_9CAUD</name>
<dbReference type="EMBL" id="LR797331">
    <property type="protein sequence ID" value="CAB4203491.1"/>
    <property type="molecule type" value="Genomic_DNA"/>
</dbReference>
<proteinExistence type="predicted"/>
<sequence length="80" mass="8708">MKDQIKAIAAGSVHLFNAHNAPAVGKRYAWVEHHHAGGFTVSCGVYRDNDGELNRSPVSSKYRKTASAAANVVHNWLAYS</sequence>
<gene>
    <name evidence="1" type="ORF">UFOVP1382_107</name>
</gene>
<accession>A0A6J5RXL6</accession>
<evidence type="ECO:0000313" key="1">
    <source>
        <dbReference type="EMBL" id="CAB4203491.1"/>
    </source>
</evidence>
<organism evidence="1">
    <name type="scientific">uncultured Caudovirales phage</name>
    <dbReference type="NCBI Taxonomy" id="2100421"/>
    <lineage>
        <taxon>Viruses</taxon>
        <taxon>Duplodnaviria</taxon>
        <taxon>Heunggongvirae</taxon>
        <taxon>Uroviricota</taxon>
        <taxon>Caudoviricetes</taxon>
        <taxon>Peduoviridae</taxon>
        <taxon>Maltschvirus</taxon>
        <taxon>Maltschvirus maltsch</taxon>
    </lineage>
</organism>
<reference evidence="1" key="1">
    <citation type="submission" date="2020-05" db="EMBL/GenBank/DDBJ databases">
        <authorList>
            <person name="Chiriac C."/>
            <person name="Salcher M."/>
            <person name="Ghai R."/>
            <person name="Kavagutti S V."/>
        </authorList>
    </citation>
    <scope>NUCLEOTIDE SEQUENCE</scope>
</reference>